<reference evidence="7" key="1">
    <citation type="submission" date="2025-08" db="UniProtKB">
        <authorList>
            <consortium name="RefSeq"/>
        </authorList>
    </citation>
    <scope>IDENTIFICATION</scope>
</reference>
<organism evidence="6 7">
    <name type="scientific">Drosophila suzukii</name>
    <name type="common">Spotted-wing drosophila fruit fly</name>
    <dbReference type="NCBI Taxonomy" id="28584"/>
    <lineage>
        <taxon>Eukaryota</taxon>
        <taxon>Metazoa</taxon>
        <taxon>Ecdysozoa</taxon>
        <taxon>Arthropoda</taxon>
        <taxon>Hexapoda</taxon>
        <taxon>Insecta</taxon>
        <taxon>Pterygota</taxon>
        <taxon>Neoptera</taxon>
        <taxon>Endopterygota</taxon>
        <taxon>Diptera</taxon>
        <taxon>Brachycera</taxon>
        <taxon>Muscomorpha</taxon>
        <taxon>Ephydroidea</taxon>
        <taxon>Drosophilidae</taxon>
        <taxon>Drosophila</taxon>
        <taxon>Sophophora</taxon>
    </lineage>
</organism>
<evidence type="ECO:0000256" key="2">
    <source>
        <dbReference type="ARBA" id="ARBA00022553"/>
    </source>
</evidence>
<name>A0ABM4TNM9_DROSZ</name>
<dbReference type="CDD" id="cd00754">
    <property type="entry name" value="Ubl_MoaD"/>
    <property type="match status" value="1"/>
</dbReference>
<dbReference type="InterPro" id="IPR044672">
    <property type="entry name" value="MOCS2A"/>
</dbReference>
<keyword evidence="6" id="KW-1185">Reference proteome</keyword>
<dbReference type="GeneID" id="108017667"/>
<evidence type="ECO:0000313" key="7">
    <source>
        <dbReference type="RefSeq" id="XP_070851570.1"/>
    </source>
</evidence>
<dbReference type="PANTHER" id="PTHR33359">
    <property type="entry name" value="MOLYBDOPTERIN SYNTHASE SULFUR CARRIER SUBUNIT"/>
    <property type="match status" value="1"/>
</dbReference>
<accession>A0ABM4TNM9</accession>
<comment type="subunit">
    <text evidence="5">Heterotetramer; composed of 2 small (MOCS2A) and 2 large (MOCS2B) subunits.</text>
</comment>
<evidence type="ECO:0000313" key="6">
    <source>
        <dbReference type="Proteomes" id="UP001652628"/>
    </source>
</evidence>
<dbReference type="InterPro" id="IPR028887">
    <property type="entry name" value="MOCS2A_euk"/>
</dbReference>
<evidence type="ECO:0000256" key="5">
    <source>
        <dbReference type="HAMAP-Rule" id="MF_03051"/>
    </source>
</evidence>
<dbReference type="NCBIfam" id="TIGR01682">
    <property type="entry name" value="moaD"/>
    <property type="match status" value="1"/>
</dbReference>
<dbReference type="SUPFAM" id="SSF54285">
    <property type="entry name" value="MoaD/ThiS"/>
    <property type="match status" value="1"/>
</dbReference>
<dbReference type="RefSeq" id="XP_070851570.1">
    <property type="nucleotide sequence ID" value="XM_070995469.1"/>
</dbReference>
<dbReference type="Gene3D" id="3.10.20.30">
    <property type="match status" value="1"/>
</dbReference>
<keyword evidence="2 5" id="KW-0597">Phosphoprotein</keyword>
<keyword evidence="1 5" id="KW-0963">Cytoplasm</keyword>
<comment type="pathway">
    <text evidence="5">Cofactor biosynthesis; molybdopterin biosynthesis.</text>
</comment>
<evidence type="ECO:0000256" key="1">
    <source>
        <dbReference type="ARBA" id="ARBA00022490"/>
    </source>
</evidence>
<dbReference type="Pfam" id="PF02597">
    <property type="entry name" value="ThiS"/>
    <property type="match status" value="1"/>
</dbReference>
<comment type="similarity">
    <text evidence="5">Belongs to the MoaD family. MOCS2A subfamily.</text>
</comment>
<comment type="miscellaneous">
    <text evidence="5">This protein is produced by a bicistronic gene which also produces the large subunit (MOCS2B).</text>
</comment>
<dbReference type="InterPro" id="IPR003749">
    <property type="entry name" value="ThiS/MoaD-like"/>
</dbReference>
<dbReference type="PANTHER" id="PTHR33359:SF1">
    <property type="entry name" value="MOLYBDOPTERIN SYNTHASE SULFUR CARRIER SUBUNIT"/>
    <property type="match status" value="1"/>
</dbReference>
<dbReference type="Proteomes" id="UP001652628">
    <property type="component" value="Chromosome 3"/>
</dbReference>
<dbReference type="InterPro" id="IPR016155">
    <property type="entry name" value="Mopterin_synth/thiamin_S_b"/>
</dbReference>
<dbReference type="HAMAP" id="MF_03051">
    <property type="entry name" value="MOCS2A"/>
    <property type="match status" value="1"/>
</dbReference>
<sequence length="90" mass="9754">MSTDGPVVNVHVLFFAKARELANSSRSNVDVPTEIVASDLLDQLVSRFGLTTIRDNLILAHNESYIDNLSDSILFKEGDELAIIPPLSGG</sequence>
<feature type="modified residue" description="Glycyl adenylate; alternate" evidence="5">
    <location>
        <position position="90"/>
    </location>
</feature>
<proteinExistence type="inferred from homology"/>
<protein>
    <recommendedName>
        <fullName evidence="5">Molybdopterin synthase sulfur carrier subunit</fullName>
    </recommendedName>
    <alternativeName>
        <fullName evidence="5">Molybdenum cofactor synthesis protein 2 small subunit</fullName>
    </alternativeName>
    <alternativeName>
        <fullName evidence="5">Molybdenum cofactor synthesis protein 2A</fullName>
        <shortName evidence="5">MOCS2A</shortName>
    </alternativeName>
    <alternativeName>
        <fullName evidence="5">Sulfur carrier protein MOCS2A</fullName>
    </alternativeName>
</protein>
<dbReference type="InterPro" id="IPR012675">
    <property type="entry name" value="Beta-grasp_dom_sf"/>
</dbReference>
<comment type="function">
    <text evidence="5">Acts as a sulfur carrier required for molybdopterin biosynthesis. Component of the molybdopterin synthase complex that catalyzes the conversion of precursor Z into molybdopterin by mediating the incorporation of 2 sulfur atoms into precursor Z to generate a dithiolene group. In the complex, serves as sulfur donor by being thiocarboxylated (-COSH) at its C-terminus by MOCS3. After interaction with MOCS2B, the sulfur is then transferred to precursor Z to form molybdopterin.</text>
</comment>
<comment type="PTM">
    <text evidence="5">C-terminal thiocarboxylation occurs in 2 steps, it is first acyl-adenylated (-COAMP) via the hesA/moeB/thiF part of MOCS3, then thiocarboxylated (-COSH) via the rhodanese domain of MOCS3.</text>
</comment>
<keyword evidence="4 5" id="KW-0501">Molybdenum cofactor biosynthesis</keyword>
<comment type="subcellular location">
    <subcellularLocation>
        <location evidence="5">Cytoplasm</location>
    </subcellularLocation>
</comment>
<gene>
    <name evidence="7" type="primary">Mocs2A</name>
    <name evidence="5" type="synonym">Mocs2</name>
</gene>
<keyword evidence="3 5" id="KW-0547">Nucleotide-binding</keyword>
<evidence type="ECO:0000256" key="3">
    <source>
        <dbReference type="ARBA" id="ARBA00022741"/>
    </source>
</evidence>
<evidence type="ECO:0000256" key="4">
    <source>
        <dbReference type="ARBA" id="ARBA00023150"/>
    </source>
</evidence>
<feature type="modified residue" description="1-thioglycine; alternate" evidence="5">
    <location>
        <position position="90"/>
    </location>
</feature>